<feature type="compositionally biased region" description="Basic and acidic residues" evidence="2">
    <location>
        <begin position="149"/>
        <end position="167"/>
    </location>
</feature>
<dbReference type="SUPFAM" id="SSF57667">
    <property type="entry name" value="beta-beta-alpha zinc fingers"/>
    <property type="match status" value="1"/>
</dbReference>
<dbReference type="InterPro" id="IPR013087">
    <property type="entry name" value="Znf_C2H2_type"/>
</dbReference>
<evidence type="ECO:0000256" key="1">
    <source>
        <dbReference type="PROSITE-ProRule" id="PRU00042"/>
    </source>
</evidence>
<proteinExistence type="predicted"/>
<evidence type="ECO:0000313" key="4">
    <source>
        <dbReference type="EMBL" id="CAE6436432.1"/>
    </source>
</evidence>
<evidence type="ECO:0000313" key="5">
    <source>
        <dbReference type="Proteomes" id="UP000663826"/>
    </source>
</evidence>
<dbReference type="AlphaFoldDB" id="A0A8H2XU05"/>
<gene>
    <name evidence="4" type="ORF">RDB_LOCUS65145</name>
</gene>
<accession>A0A8H2XU05</accession>
<dbReference type="EMBL" id="CAJMWQ010001125">
    <property type="protein sequence ID" value="CAE6436432.1"/>
    <property type="molecule type" value="Genomic_DNA"/>
</dbReference>
<protein>
    <recommendedName>
        <fullName evidence="3">C2H2-type domain-containing protein</fullName>
    </recommendedName>
</protein>
<name>A0A8H2XU05_9AGAM</name>
<reference evidence="4" key="1">
    <citation type="submission" date="2021-01" db="EMBL/GenBank/DDBJ databases">
        <authorList>
            <person name="Kaushik A."/>
        </authorList>
    </citation>
    <scope>NUCLEOTIDE SEQUENCE</scope>
    <source>
        <strain evidence="4">AG1-1B</strain>
    </source>
</reference>
<keyword evidence="1" id="KW-0863">Zinc-finger</keyword>
<evidence type="ECO:0000256" key="2">
    <source>
        <dbReference type="SAM" id="MobiDB-lite"/>
    </source>
</evidence>
<feature type="domain" description="C2H2-type" evidence="3">
    <location>
        <begin position="136"/>
        <end position="164"/>
    </location>
</feature>
<dbReference type="GO" id="GO:0008270">
    <property type="term" value="F:zinc ion binding"/>
    <property type="evidence" value="ECO:0007669"/>
    <property type="project" value="UniProtKB-KW"/>
</dbReference>
<dbReference type="PROSITE" id="PS50157">
    <property type="entry name" value="ZINC_FINGER_C2H2_2"/>
    <property type="match status" value="1"/>
</dbReference>
<organism evidence="4 5">
    <name type="scientific">Rhizoctonia solani</name>
    <dbReference type="NCBI Taxonomy" id="456999"/>
    <lineage>
        <taxon>Eukaryota</taxon>
        <taxon>Fungi</taxon>
        <taxon>Dikarya</taxon>
        <taxon>Basidiomycota</taxon>
        <taxon>Agaricomycotina</taxon>
        <taxon>Agaricomycetes</taxon>
        <taxon>Cantharellales</taxon>
        <taxon>Ceratobasidiaceae</taxon>
        <taxon>Rhizoctonia</taxon>
    </lineage>
</organism>
<sequence>MPQVIESFFQLPPSSFDSDFNSPLDSVCTTPTQSSDTSSDVSVDTYDPSALKVDQATQDQTCFSAEEGGVLRLNIPDLKTKDEVKLYLEIALPQLDKKVREVKCSLCEKKKVDKLWKIKPSNLERHILGHLGIKTFECPTCRARFTTKDQEKKHAEKNHTGRQEVDAHGGISHKPAEEGVPCDMYLELPLTTAPFLGGIEPWVTYRSYQGLQTEYAVPGGEYCDVTNGYP</sequence>
<evidence type="ECO:0000259" key="3">
    <source>
        <dbReference type="PROSITE" id="PS50157"/>
    </source>
</evidence>
<dbReference type="Gene3D" id="3.30.160.60">
    <property type="entry name" value="Classic Zinc Finger"/>
    <property type="match status" value="1"/>
</dbReference>
<comment type="caution">
    <text evidence="4">The sequence shown here is derived from an EMBL/GenBank/DDBJ whole genome shotgun (WGS) entry which is preliminary data.</text>
</comment>
<dbReference type="InterPro" id="IPR036236">
    <property type="entry name" value="Znf_C2H2_sf"/>
</dbReference>
<keyword evidence="1" id="KW-0862">Zinc</keyword>
<feature type="region of interest" description="Disordered" evidence="2">
    <location>
        <begin position="149"/>
        <end position="173"/>
    </location>
</feature>
<dbReference type="Proteomes" id="UP000663826">
    <property type="component" value="Unassembled WGS sequence"/>
</dbReference>
<keyword evidence="1" id="KW-0479">Metal-binding</keyword>
<dbReference type="PROSITE" id="PS00028">
    <property type="entry name" value="ZINC_FINGER_C2H2_1"/>
    <property type="match status" value="1"/>
</dbReference>